<dbReference type="GO" id="GO:0032196">
    <property type="term" value="P:transposition"/>
    <property type="evidence" value="ECO:0007669"/>
    <property type="project" value="UniProtKB-KW"/>
</dbReference>
<gene>
    <name evidence="8" type="ORF">HNR32_000748</name>
</gene>
<dbReference type="Proteomes" id="UP000559117">
    <property type="component" value="Unassembled WGS sequence"/>
</dbReference>
<dbReference type="NCBIfam" id="NF040570">
    <property type="entry name" value="guided_TnpB"/>
    <property type="match status" value="1"/>
</dbReference>
<evidence type="ECO:0000313" key="8">
    <source>
        <dbReference type="EMBL" id="MBB5335621.1"/>
    </source>
</evidence>
<dbReference type="InterPro" id="IPR001959">
    <property type="entry name" value="Transposase"/>
</dbReference>
<dbReference type="Pfam" id="PF01385">
    <property type="entry name" value="OrfB_IS605"/>
    <property type="match status" value="1"/>
</dbReference>
<sequence>MRIKAYKENNTTLTYAKCSSDLTQLKKENIWLREPDKCSLQNSLKDLDTAYQNFFKRKNVGFPKFKSKKNRHKSYKTNFTNGNIEFLGTRIKLPKLGKVKIRDKQIPQGRILNAVISQTPDGKYFVSLCCTEVEKPVFKRTDNYVGIDLGLKEFAITSDGDKHPHHKYLKQSLRKLAKLQRCLSRKTKGSINRNKARIKVARLQARIANQRKDMLHKLSLKLIENYDVICLEDLQVNNMLKNHKLAQSIIDASWSEFTRQLKYKAQWYGKEIMQIDKFYPSSQLCHNCGYQNKEIKDLTIRQWECPECKSHHDRDINAAINIRNEGLRILNTAV</sequence>
<evidence type="ECO:0000259" key="6">
    <source>
        <dbReference type="Pfam" id="PF01385"/>
    </source>
</evidence>
<dbReference type="EMBL" id="JACHFH010000006">
    <property type="protein sequence ID" value="MBB5335621.1"/>
    <property type="molecule type" value="Genomic_DNA"/>
</dbReference>
<dbReference type="InterPro" id="IPR010095">
    <property type="entry name" value="Cas12f1-like_TNB"/>
</dbReference>
<feature type="domain" description="Cas12f1-like TNB" evidence="7">
    <location>
        <begin position="254"/>
        <end position="322"/>
    </location>
</feature>
<evidence type="ECO:0000256" key="2">
    <source>
        <dbReference type="ARBA" id="ARBA00011044"/>
    </source>
</evidence>
<evidence type="ECO:0000256" key="5">
    <source>
        <dbReference type="ARBA" id="ARBA00023172"/>
    </source>
</evidence>
<dbReference type="PANTHER" id="PTHR30405">
    <property type="entry name" value="TRANSPOSASE"/>
    <property type="match status" value="1"/>
</dbReference>
<proteinExistence type="inferred from homology"/>
<name>A0A840UD18_9FIRM</name>
<dbReference type="NCBIfam" id="NF038281">
    <property type="entry name" value="IS200_TnpB"/>
    <property type="match status" value="1"/>
</dbReference>
<evidence type="ECO:0000313" key="9">
    <source>
        <dbReference type="Proteomes" id="UP000559117"/>
    </source>
</evidence>
<evidence type="ECO:0000256" key="3">
    <source>
        <dbReference type="ARBA" id="ARBA00022578"/>
    </source>
</evidence>
<comment type="similarity">
    <text evidence="2">In the N-terminal section; belongs to the transposase 2 family.</text>
</comment>
<keyword evidence="4" id="KW-0238">DNA-binding</keyword>
<organism evidence="8 9">
    <name type="scientific">Pectinatus brassicae</name>
    <dbReference type="NCBI Taxonomy" id="862415"/>
    <lineage>
        <taxon>Bacteria</taxon>
        <taxon>Bacillati</taxon>
        <taxon>Bacillota</taxon>
        <taxon>Negativicutes</taxon>
        <taxon>Selenomonadales</taxon>
        <taxon>Selenomonadaceae</taxon>
        <taxon>Pectinatus</taxon>
    </lineage>
</organism>
<comment type="similarity">
    <text evidence="1">In the C-terminal section; belongs to the transposase 35 family.</text>
</comment>
<dbReference type="InterPro" id="IPR053522">
    <property type="entry name" value="RNA-guided_endonuclease_TnpB"/>
</dbReference>
<evidence type="ECO:0000256" key="1">
    <source>
        <dbReference type="ARBA" id="ARBA00008761"/>
    </source>
</evidence>
<evidence type="ECO:0000256" key="4">
    <source>
        <dbReference type="ARBA" id="ARBA00023125"/>
    </source>
</evidence>
<dbReference type="NCBIfam" id="TIGR01766">
    <property type="entry name" value="IS200/IS605 family accessory protein TnpB-like domain"/>
    <property type="match status" value="1"/>
</dbReference>
<accession>A0A840UD18</accession>
<feature type="domain" description="Probable transposase IS891/IS1136/IS1341" evidence="6">
    <location>
        <begin position="130"/>
        <end position="242"/>
    </location>
</feature>
<reference evidence="8 9" key="1">
    <citation type="submission" date="2020-08" db="EMBL/GenBank/DDBJ databases">
        <title>Genomic Encyclopedia of Type Strains, Phase IV (KMG-IV): sequencing the most valuable type-strain genomes for metagenomic binning, comparative biology and taxonomic classification.</title>
        <authorList>
            <person name="Goeker M."/>
        </authorList>
    </citation>
    <scope>NUCLEOTIDE SEQUENCE [LARGE SCALE GENOMIC DNA]</scope>
    <source>
        <strain evidence="8 9">DSM 24661</strain>
    </source>
</reference>
<dbReference type="GO" id="GO:0006310">
    <property type="term" value="P:DNA recombination"/>
    <property type="evidence" value="ECO:0007669"/>
    <property type="project" value="UniProtKB-KW"/>
</dbReference>
<dbReference type="AlphaFoldDB" id="A0A840UD18"/>
<comment type="caution">
    <text evidence="8">The sequence shown here is derived from an EMBL/GenBank/DDBJ whole genome shotgun (WGS) entry which is preliminary data.</text>
</comment>
<keyword evidence="5" id="KW-0233">DNA recombination</keyword>
<keyword evidence="3" id="KW-0815">Transposition</keyword>
<dbReference type="Pfam" id="PF07282">
    <property type="entry name" value="Cas12f1-like_TNB"/>
    <property type="match status" value="1"/>
</dbReference>
<evidence type="ECO:0000259" key="7">
    <source>
        <dbReference type="Pfam" id="PF07282"/>
    </source>
</evidence>
<dbReference type="GO" id="GO:0003677">
    <property type="term" value="F:DNA binding"/>
    <property type="evidence" value="ECO:0007669"/>
    <property type="project" value="UniProtKB-KW"/>
</dbReference>
<protein>
    <submittedName>
        <fullName evidence="8">Putative transposase</fullName>
    </submittedName>
</protein>
<dbReference type="PANTHER" id="PTHR30405:SF25">
    <property type="entry name" value="RNA-GUIDED DNA ENDONUCLEASE INSQ-RELATED"/>
    <property type="match status" value="1"/>
</dbReference>
<keyword evidence="9" id="KW-1185">Reference proteome</keyword>
<dbReference type="InterPro" id="IPR051399">
    <property type="entry name" value="RNA-guided_DNA_endo/Transpos"/>
</dbReference>